<protein>
    <submittedName>
        <fullName evidence="1">Uncharacterized protein</fullName>
    </submittedName>
</protein>
<keyword evidence="2" id="KW-1185">Reference proteome</keyword>
<evidence type="ECO:0000313" key="1">
    <source>
        <dbReference type="EMBL" id="KAI0083572.1"/>
    </source>
</evidence>
<proteinExistence type="predicted"/>
<sequence length="236" mass="26135">MPNWQRGMRGHIIIHPQHPDRLANSLPPPVEDIARPICVIFVGSTPPTREWLVSKGSPLAINRERVLNALLWLKANNPLYSHVQIDYESLNAIPPDGLLPFTISTVPVSDTQTVLTSRTGDASSSEEALDVNVDGSAPSNELRAAALRHVKDKGGGFLGIPHDKHPVNEFYSPDLFPKTFPTLFPYGIGGLEDGSRCTPLSLKSHIRHLLRIIPINRHINKLTLSTQFYWSCVFSS</sequence>
<accession>A0ACB8TNL2</accession>
<organism evidence="1 2">
    <name type="scientific">Irpex rosettiformis</name>
    <dbReference type="NCBI Taxonomy" id="378272"/>
    <lineage>
        <taxon>Eukaryota</taxon>
        <taxon>Fungi</taxon>
        <taxon>Dikarya</taxon>
        <taxon>Basidiomycota</taxon>
        <taxon>Agaricomycotina</taxon>
        <taxon>Agaricomycetes</taxon>
        <taxon>Polyporales</taxon>
        <taxon>Irpicaceae</taxon>
        <taxon>Irpex</taxon>
    </lineage>
</organism>
<comment type="caution">
    <text evidence="1">The sequence shown here is derived from an EMBL/GenBank/DDBJ whole genome shotgun (WGS) entry which is preliminary data.</text>
</comment>
<evidence type="ECO:0000313" key="2">
    <source>
        <dbReference type="Proteomes" id="UP001055072"/>
    </source>
</evidence>
<name>A0ACB8TNL2_9APHY</name>
<reference evidence="1" key="1">
    <citation type="journal article" date="2021" name="Environ. Microbiol.">
        <title>Gene family expansions and transcriptome signatures uncover fungal adaptations to wood decay.</title>
        <authorList>
            <person name="Hage H."/>
            <person name="Miyauchi S."/>
            <person name="Viragh M."/>
            <person name="Drula E."/>
            <person name="Min B."/>
            <person name="Chaduli D."/>
            <person name="Navarro D."/>
            <person name="Favel A."/>
            <person name="Norest M."/>
            <person name="Lesage-Meessen L."/>
            <person name="Balint B."/>
            <person name="Merenyi Z."/>
            <person name="de Eugenio L."/>
            <person name="Morin E."/>
            <person name="Martinez A.T."/>
            <person name="Baldrian P."/>
            <person name="Stursova M."/>
            <person name="Martinez M.J."/>
            <person name="Novotny C."/>
            <person name="Magnuson J.K."/>
            <person name="Spatafora J.W."/>
            <person name="Maurice S."/>
            <person name="Pangilinan J."/>
            <person name="Andreopoulos W."/>
            <person name="LaButti K."/>
            <person name="Hundley H."/>
            <person name="Na H."/>
            <person name="Kuo A."/>
            <person name="Barry K."/>
            <person name="Lipzen A."/>
            <person name="Henrissat B."/>
            <person name="Riley R."/>
            <person name="Ahrendt S."/>
            <person name="Nagy L.G."/>
            <person name="Grigoriev I.V."/>
            <person name="Martin F."/>
            <person name="Rosso M.N."/>
        </authorList>
    </citation>
    <scope>NUCLEOTIDE SEQUENCE</scope>
    <source>
        <strain evidence="1">CBS 384.51</strain>
    </source>
</reference>
<dbReference type="Proteomes" id="UP001055072">
    <property type="component" value="Unassembled WGS sequence"/>
</dbReference>
<gene>
    <name evidence="1" type="ORF">BDY19DRAFT_987881</name>
</gene>
<dbReference type="EMBL" id="MU274960">
    <property type="protein sequence ID" value="KAI0083572.1"/>
    <property type="molecule type" value="Genomic_DNA"/>
</dbReference>